<proteinExistence type="predicted"/>
<protein>
    <recommendedName>
        <fullName evidence="3">TraG P-loop domain-containing protein</fullName>
    </recommendedName>
</protein>
<dbReference type="STRING" id="706433.HMPREF9430_00698"/>
<dbReference type="Proteomes" id="UP000004097">
    <property type="component" value="Unassembled WGS sequence"/>
</dbReference>
<evidence type="ECO:0000313" key="1">
    <source>
        <dbReference type="EMBL" id="EFW24811.1"/>
    </source>
</evidence>
<keyword evidence="2" id="KW-1185">Reference proteome</keyword>
<dbReference type="eggNOG" id="COG3451">
    <property type="taxonomic scope" value="Bacteria"/>
</dbReference>
<evidence type="ECO:0008006" key="3">
    <source>
        <dbReference type="Google" id="ProtNLM"/>
    </source>
</evidence>
<reference evidence="1 2" key="1">
    <citation type="submission" date="2010-08" db="EMBL/GenBank/DDBJ databases">
        <authorList>
            <person name="Weinstock G."/>
            <person name="Sodergren E."/>
            <person name="Clifton S."/>
            <person name="Fulton L."/>
            <person name="Fulton B."/>
            <person name="Courtney L."/>
            <person name="Fronick C."/>
            <person name="Harrison M."/>
            <person name="Strong C."/>
            <person name="Farmer C."/>
            <person name="Delahaunty K."/>
            <person name="Markovic C."/>
            <person name="Hall O."/>
            <person name="Minx P."/>
            <person name="Tomlinson C."/>
            <person name="Mitreva M."/>
            <person name="Hou S."/>
            <person name="Chen J."/>
            <person name="Wollam A."/>
            <person name="Pepin K.H."/>
            <person name="Johnson M."/>
            <person name="Bhonagiri V."/>
            <person name="Zhang X."/>
            <person name="Suruliraj S."/>
            <person name="Warren W."/>
            <person name="Chinwalla A."/>
            <person name="Mardis E.R."/>
            <person name="Wilson R.K."/>
        </authorList>
    </citation>
    <scope>NUCLEOTIDE SEQUENCE [LARGE SCALE GENOMIC DNA]</scope>
    <source>
        <strain evidence="1 2">F0204</strain>
    </source>
</reference>
<name>E7MM98_9FIRM</name>
<evidence type="ECO:0000313" key="2">
    <source>
        <dbReference type="Proteomes" id="UP000004097"/>
    </source>
</evidence>
<dbReference type="NCBIfam" id="NF045971">
    <property type="entry name" value="conju_CD1110"/>
    <property type="match status" value="1"/>
</dbReference>
<dbReference type="AlphaFoldDB" id="E7MM98"/>
<dbReference type="EMBL" id="AECQ01000011">
    <property type="protein sequence ID" value="EFW24811.1"/>
    <property type="molecule type" value="Genomic_DNA"/>
</dbReference>
<sequence>MTKITINNRKVDIKKFKEDILIPLKQDNLDRYREEYNTMLLDKLSESDDIIQEKYITVTVFKNTIEEARFTFSRITTEFSTLFARLGSSCIELNAEERLKMLHDFYRSETEEFSLDMNDLAKKGHSFKDLITPRMSKYHNKYFEFDGKYGRVLYLSNYPGFLKDEFVSELCDLNKNLMYSMDIITIPTDEAVREVENKFLGVEKNITDWQMKQNRNNNFSAIIPYDMELQRKECKEFLDDLIVRDQRMMLCNITVVHLADSLEELDKDTETLKAVARKYVCELETLHFSKRQLDGLQTTLPIGVNKLNITRTLLTESAAVFIPFRAHEIMQKGGIWYGQNAITNNPILCNKALLQNPNSFVLGIPGSGKSFLTK</sequence>
<dbReference type="HOGENOM" id="CLU_009097_5_1_9"/>
<accession>E7MM98</accession>
<comment type="caution">
    <text evidence="1">The sequence shown here is derived from an EMBL/GenBank/DDBJ whole genome shotgun (WGS) entry which is preliminary data.</text>
</comment>
<organism evidence="1 2">
    <name type="scientific">Solobacterium moorei F0204</name>
    <dbReference type="NCBI Taxonomy" id="706433"/>
    <lineage>
        <taxon>Bacteria</taxon>
        <taxon>Bacillati</taxon>
        <taxon>Bacillota</taxon>
        <taxon>Erysipelotrichia</taxon>
        <taxon>Erysipelotrichales</taxon>
        <taxon>Erysipelotrichaceae</taxon>
        <taxon>Solobacterium</taxon>
    </lineage>
</organism>
<gene>
    <name evidence="1" type="ORF">HMPREF9430_00698</name>
</gene>